<keyword evidence="2" id="KW-0560">Oxidoreductase</keyword>
<dbReference type="PANTHER" id="PTHR24320">
    <property type="entry name" value="RETINOL DEHYDROGENASE"/>
    <property type="match status" value="1"/>
</dbReference>
<dbReference type="PANTHER" id="PTHR24320:SF114">
    <property type="entry name" value="OS03G0115700 PROTEIN"/>
    <property type="match status" value="1"/>
</dbReference>
<gene>
    <name evidence="4" type="ORF">MUK42_19646</name>
</gene>
<organism evidence="4 5">
    <name type="scientific">Musa troglodytarum</name>
    <name type="common">fe'i banana</name>
    <dbReference type="NCBI Taxonomy" id="320322"/>
    <lineage>
        <taxon>Eukaryota</taxon>
        <taxon>Viridiplantae</taxon>
        <taxon>Streptophyta</taxon>
        <taxon>Embryophyta</taxon>
        <taxon>Tracheophyta</taxon>
        <taxon>Spermatophyta</taxon>
        <taxon>Magnoliopsida</taxon>
        <taxon>Liliopsida</taxon>
        <taxon>Zingiberales</taxon>
        <taxon>Musaceae</taxon>
        <taxon>Musa</taxon>
    </lineage>
</organism>
<feature type="region of interest" description="Disordered" evidence="3">
    <location>
        <begin position="125"/>
        <end position="146"/>
    </location>
</feature>
<dbReference type="AlphaFoldDB" id="A0A9E7EHZ5"/>
<dbReference type="OrthoDB" id="684667at2759"/>
<evidence type="ECO:0000256" key="1">
    <source>
        <dbReference type="ARBA" id="ARBA00006484"/>
    </source>
</evidence>
<sequence length="146" mass="15733">MGADVTANCVHPGVVRTRLNRDREGVVTGPLPSQVLVVLFSLRSDLDVEPCHQSPDLAFFLVTKLVKTMPQAAATTCYVATHPRLVGVSGRYFADCNEASPSPLASRAHEAAQLWRASDSMTATDLDRTASGLEPQLASDRPDDEK</sequence>
<name>A0A9E7EHZ5_9LILI</name>
<evidence type="ECO:0000256" key="2">
    <source>
        <dbReference type="ARBA" id="ARBA00023002"/>
    </source>
</evidence>
<dbReference type="Gene3D" id="3.40.50.720">
    <property type="entry name" value="NAD(P)-binding Rossmann-like Domain"/>
    <property type="match status" value="1"/>
</dbReference>
<keyword evidence="5" id="KW-1185">Reference proteome</keyword>
<proteinExistence type="inferred from homology"/>
<dbReference type="Proteomes" id="UP001055439">
    <property type="component" value="Chromosome 10"/>
</dbReference>
<evidence type="ECO:0000313" key="4">
    <source>
        <dbReference type="EMBL" id="URD77348.1"/>
    </source>
</evidence>
<comment type="similarity">
    <text evidence="1">Belongs to the short-chain dehydrogenases/reductases (SDR) family.</text>
</comment>
<evidence type="ECO:0000256" key="3">
    <source>
        <dbReference type="SAM" id="MobiDB-lite"/>
    </source>
</evidence>
<evidence type="ECO:0000313" key="5">
    <source>
        <dbReference type="Proteomes" id="UP001055439"/>
    </source>
</evidence>
<dbReference type="GO" id="GO:0016491">
    <property type="term" value="F:oxidoreductase activity"/>
    <property type="evidence" value="ECO:0007669"/>
    <property type="project" value="UniProtKB-KW"/>
</dbReference>
<reference evidence="4" key="1">
    <citation type="submission" date="2022-05" db="EMBL/GenBank/DDBJ databases">
        <title>The Musa troglodytarum L. genome provides insights into the mechanism of non-climacteric behaviour and enrichment of carotenoids.</title>
        <authorList>
            <person name="Wang J."/>
        </authorList>
    </citation>
    <scope>NUCLEOTIDE SEQUENCE</scope>
    <source>
        <tissue evidence="4">Leaf</tissue>
    </source>
</reference>
<protein>
    <submittedName>
        <fullName evidence="4">KR domain</fullName>
    </submittedName>
</protein>
<accession>A0A9E7EHZ5</accession>
<dbReference type="EMBL" id="CP097503">
    <property type="protein sequence ID" value="URD77348.1"/>
    <property type="molecule type" value="Genomic_DNA"/>
</dbReference>